<dbReference type="RefSeq" id="WP_324765793.1">
    <property type="nucleotide sequence ID" value="NZ_BAAATS010000022.1"/>
</dbReference>
<protein>
    <recommendedName>
        <fullName evidence="3">SUKH-4 immunity protein of toxin-antitoxin system</fullName>
    </recommendedName>
</protein>
<proteinExistence type="predicted"/>
<keyword evidence="2" id="KW-1185">Reference proteome</keyword>
<evidence type="ECO:0000313" key="2">
    <source>
        <dbReference type="Proteomes" id="UP001352223"/>
    </source>
</evidence>
<sequence length="248" mass="27939">MTGVELVGMIERLSCRVRPQGYVTSIHRERAWSLPWPAADPGRSAFEWDEDEAARLTALVVPMVPTADAEEMERFRFEDEVTLLLMDRYGRWACGWDWSTHNGGPVEAWCCDRHSVGEASETAARVVTCLLEWRDWLEDMAERFAQLGPPADVDAEDRSWHLERAVIRLVTVVVDRTRAESSWYGLCRTTLTWFLASTGLGSQEAQVAVEAAIGDRFKSYVEPAPTLIGTVGEDLAVQLTGRGFYRAR</sequence>
<dbReference type="EMBL" id="JAOZYB010000001">
    <property type="protein sequence ID" value="MEB3958811.1"/>
    <property type="molecule type" value="Genomic_DNA"/>
</dbReference>
<reference evidence="1 2" key="1">
    <citation type="submission" date="2022-10" db="EMBL/GenBank/DDBJ databases">
        <authorList>
            <person name="Xie J."/>
            <person name="Shen N."/>
        </authorList>
    </citation>
    <scope>NUCLEOTIDE SEQUENCE [LARGE SCALE GENOMIC DNA]</scope>
    <source>
        <strain evidence="1 2">DSM 41681</strain>
    </source>
</reference>
<evidence type="ECO:0008006" key="3">
    <source>
        <dbReference type="Google" id="ProtNLM"/>
    </source>
</evidence>
<gene>
    <name evidence="1" type="ORF">OKJ48_00845</name>
</gene>
<dbReference type="Proteomes" id="UP001352223">
    <property type="component" value="Unassembled WGS sequence"/>
</dbReference>
<organism evidence="1 2">
    <name type="scientific">Streptomyces kunmingensis</name>
    <dbReference type="NCBI Taxonomy" id="68225"/>
    <lineage>
        <taxon>Bacteria</taxon>
        <taxon>Bacillati</taxon>
        <taxon>Actinomycetota</taxon>
        <taxon>Actinomycetes</taxon>
        <taxon>Kitasatosporales</taxon>
        <taxon>Streptomycetaceae</taxon>
        <taxon>Streptomyces</taxon>
    </lineage>
</organism>
<comment type="caution">
    <text evidence="1">The sequence shown here is derived from an EMBL/GenBank/DDBJ whole genome shotgun (WGS) entry which is preliminary data.</text>
</comment>
<name>A0ABU6C283_9ACTN</name>
<evidence type="ECO:0000313" key="1">
    <source>
        <dbReference type="EMBL" id="MEB3958811.1"/>
    </source>
</evidence>
<accession>A0ABU6C283</accession>